<comment type="caution">
    <text evidence="1">The sequence shown here is derived from an EMBL/GenBank/DDBJ whole genome shotgun (WGS) entry which is preliminary data.</text>
</comment>
<evidence type="ECO:0000313" key="2">
    <source>
        <dbReference type="Proteomes" id="UP000616769"/>
    </source>
</evidence>
<name>A0A132AN29_SARSC</name>
<dbReference type="OrthoDB" id="6490518at2759"/>
<dbReference type="EMBL" id="JXLN01018310">
    <property type="protein sequence ID" value="KPM11920.1"/>
    <property type="molecule type" value="Genomic_DNA"/>
</dbReference>
<evidence type="ECO:0000313" key="1">
    <source>
        <dbReference type="EMBL" id="KPM11920.1"/>
    </source>
</evidence>
<sequence>MKLSISTRMNEFYENLERINSVDEIKISHNATLLKISDDLFIKNTFNSNLIHRILEISKQITGIEKNEKELKEIEEVII</sequence>
<dbReference type="AlphaFoldDB" id="A0A132AN29"/>
<proteinExistence type="predicted"/>
<gene>
    <name evidence="1" type="ORF">QR98_0104990</name>
</gene>
<dbReference type="VEuPathDB" id="VectorBase:SSCA006109"/>
<organism evidence="1 2">
    <name type="scientific">Sarcoptes scabiei</name>
    <name type="common">Itch mite</name>
    <name type="synonym">Acarus scabiei</name>
    <dbReference type="NCBI Taxonomy" id="52283"/>
    <lineage>
        <taxon>Eukaryota</taxon>
        <taxon>Metazoa</taxon>
        <taxon>Ecdysozoa</taxon>
        <taxon>Arthropoda</taxon>
        <taxon>Chelicerata</taxon>
        <taxon>Arachnida</taxon>
        <taxon>Acari</taxon>
        <taxon>Acariformes</taxon>
        <taxon>Sarcoptiformes</taxon>
        <taxon>Astigmata</taxon>
        <taxon>Psoroptidia</taxon>
        <taxon>Sarcoptoidea</taxon>
        <taxon>Sarcoptidae</taxon>
        <taxon>Sarcoptinae</taxon>
        <taxon>Sarcoptes</taxon>
    </lineage>
</organism>
<accession>A0A132AN29</accession>
<reference evidence="1 2" key="1">
    <citation type="journal article" date="2015" name="Parasit. Vectors">
        <title>Draft genome of the scabies mite.</title>
        <authorList>
            <person name="Rider S.D.Jr."/>
            <person name="Morgan M.S."/>
            <person name="Arlian L.G."/>
        </authorList>
    </citation>
    <scope>NUCLEOTIDE SEQUENCE [LARGE SCALE GENOMIC DNA]</scope>
    <source>
        <strain evidence="1">Arlian Lab</strain>
    </source>
</reference>
<dbReference type="Proteomes" id="UP000616769">
    <property type="component" value="Unassembled WGS sequence"/>
</dbReference>
<protein>
    <submittedName>
        <fullName evidence="1">Uncharacterized protein</fullName>
    </submittedName>
</protein>